<keyword evidence="3" id="KW-0238">DNA-binding</keyword>
<gene>
    <name evidence="6" type="ORF">AKJ17_11950</name>
</gene>
<evidence type="ECO:0000256" key="1">
    <source>
        <dbReference type="ARBA" id="ARBA00009437"/>
    </source>
</evidence>
<keyword evidence="7" id="KW-1185">Reference proteome</keyword>
<dbReference type="Pfam" id="PF00126">
    <property type="entry name" value="HTH_1"/>
    <property type="match status" value="1"/>
</dbReference>
<dbReference type="RefSeq" id="WP_053396040.1">
    <property type="nucleotide sequence ID" value="NZ_LHPJ01000008.1"/>
</dbReference>
<dbReference type="Gene3D" id="3.40.190.290">
    <property type="match status" value="1"/>
</dbReference>
<keyword evidence="2" id="KW-0805">Transcription regulation</keyword>
<name>A0A0M0HME7_VIBNE</name>
<dbReference type="InterPro" id="IPR058163">
    <property type="entry name" value="LysR-type_TF_proteobact-type"/>
</dbReference>
<dbReference type="STRING" id="693.AKJ17_11950"/>
<dbReference type="GO" id="GO:0043565">
    <property type="term" value="F:sequence-specific DNA binding"/>
    <property type="evidence" value="ECO:0007669"/>
    <property type="project" value="TreeGrafter"/>
</dbReference>
<dbReference type="AlphaFoldDB" id="A0A0M0HME7"/>
<dbReference type="PROSITE" id="PS50931">
    <property type="entry name" value="HTH_LYSR"/>
    <property type="match status" value="1"/>
</dbReference>
<evidence type="ECO:0000313" key="6">
    <source>
        <dbReference type="EMBL" id="KOO03254.1"/>
    </source>
</evidence>
<evidence type="ECO:0000259" key="5">
    <source>
        <dbReference type="PROSITE" id="PS50931"/>
    </source>
</evidence>
<dbReference type="Pfam" id="PF03466">
    <property type="entry name" value="LysR_substrate"/>
    <property type="match status" value="1"/>
</dbReference>
<dbReference type="FunFam" id="1.10.10.10:FF:000001">
    <property type="entry name" value="LysR family transcriptional regulator"/>
    <property type="match status" value="1"/>
</dbReference>
<feature type="domain" description="HTH lysR-type" evidence="5">
    <location>
        <begin position="5"/>
        <end position="62"/>
    </location>
</feature>
<dbReference type="InterPro" id="IPR036388">
    <property type="entry name" value="WH-like_DNA-bd_sf"/>
</dbReference>
<protein>
    <submittedName>
        <fullName evidence="6">LysR family transcriptional regulator</fullName>
    </submittedName>
</protein>
<dbReference type="EMBL" id="LHPJ01000008">
    <property type="protein sequence ID" value="KOO03254.1"/>
    <property type="molecule type" value="Genomic_DNA"/>
</dbReference>
<reference evidence="7" key="1">
    <citation type="submission" date="2015-08" db="EMBL/GenBank/DDBJ databases">
        <title>Vibrio galatheae sp. nov., a novel member of the Vibrionaceae family isolated from the Solomon Islands.</title>
        <authorList>
            <person name="Giubergia S."/>
            <person name="Machado H."/>
            <person name="Mateiu R.V."/>
            <person name="Gram L."/>
        </authorList>
    </citation>
    <scope>NUCLEOTIDE SEQUENCE [LARGE SCALE GENOMIC DNA]</scope>
    <source>
        <strain evidence="7">DSM 19584</strain>
    </source>
</reference>
<dbReference type="InterPro" id="IPR000847">
    <property type="entry name" value="LysR_HTH_N"/>
</dbReference>
<sequence>MLSNINLADIRSFVLIIQLGNFTKAAEALNVSRSHVSRQISQLEAQMGVTLLLRTTRTLKLTDAGKVFFQRCEQALNDIDQALLAAVDNVDQIRGLIKVNSVGGYLGEEIIAPIATEFMKQHPNVAIQLEFSSHRVDLVEEQFDIAFRMGKLEDSGFIARKLIEVKMGTLASPDYLANKPKITHPKELVHHQCLTGSVKKWNFMNAESGQHVEIPLTGHLQCKNGRVLVKGALHGNGIIRVPHIYCLNELEKGELVEVFDDWKVPSVDFSVLYHRDQYQPKRLKLFIEFVTHYFEHKLTNKEFTQ</sequence>
<evidence type="ECO:0000256" key="3">
    <source>
        <dbReference type="ARBA" id="ARBA00023125"/>
    </source>
</evidence>
<dbReference type="InterPro" id="IPR005119">
    <property type="entry name" value="LysR_subst-bd"/>
</dbReference>
<dbReference type="Proteomes" id="UP000037515">
    <property type="component" value="Unassembled WGS sequence"/>
</dbReference>
<accession>A0A0M0HME7</accession>
<dbReference type="SUPFAM" id="SSF53850">
    <property type="entry name" value="Periplasmic binding protein-like II"/>
    <property type="match status" value="1"/>
</dbReference>
<evidence type="ECO:0000256" key="4">
    <source>
        <dbReference type="ARBA" id="ARBA00023163"/>
    </source>
</evidence>
<dbReference type="InterPro" id="IPR036390">
    <property type="entry name" value="WH_DNA-bd_sf"/>
</dbReference>
<dbReference type="OrthoDB" id="9786526at2"/>
<keyword evidence="4" id="KW-0804">Transcription</keyword>
<dbReference type="GO" id="GO:0003700">
    <property type="term" value="F:DNA-binding transcription factor activity"/>
    <property type="evidence" value="ECO:0007669"/>
    <property type="project" value="InterPro"/>
</dbReference>
<dbReference type="PANTHER" id="PTHR30537:SF5">
    <property type="entry name" value="HTH-TYPE TRANSCRIPTIONAL ACTIVATOR TTDR-RELATED"/>
    <property type="match status" value="1"/>
</dbReference>
<dbReference type="PANTHER" id="PTHR30537">
    <property type="entry name" value="HTH-TYPE TRANSCRIPTIONAL REGULATOR"/>
    <property type="match status" value="1"/>
</dbReference>
<evidence type="ECO:0000313" key="7">
    <source>
        <dbReference type="Proteomes" id="UP000037515"/>
    </source>
</evidence>
<dbReference type="GO" id="GO:0006351">
    <property type="term" value="P:DNA-templated transcription"/>
    <property type="evidence" value="ECO:0007669"/>
    <property type="project" value="TreeGrafter"/>
</dbReference>
<evidence type="ECO:0000256" key="2">
    <source>
        <dbReference type="ARBA" id="ARBA00023015"/>
    </source>
</evidence>
<dbReference type="SUPFAM" id="SSF46785">
    <property type="entry name" value="Winged helix' DNA-binding domain"/>
    <property type="match status" value="1"/>
</dbReference>
<dbReference type="CDD" id="cd08422">
    <property type="entry name" value="PBP2_CrgA_like"/>
    <property type="match status" value="1"/>
</dbReference>
<comment type="similarity">
    <text evidence="1">Belongs to the LysR transcriptional regulatory family.</text>
</comment>
<proteinExistence type="inferred from homology"/>
<dbReference type="PATRIC" id="fig|693.5.peg.2449"/>
<organism evidence="6 7">
    <name type="scientific">Vibrio nereis</name>
    <dbReference type="NCBI Taxonomy" id="693"/>
    <lineage>
        <taxon>Bacteria</taxon>
        <taxon>Pseudomonadati</taxon>
        <taxon>Pseudomonadota</taxon>
        <taxon>Gammaproteobacteria</taxon>
        <taxon>Vibrionales</taxon>
        <taxon>Vibrionaceae</taxon>
        <taxon>Vibrio</taxon>
    </lineage>
</organism>
<dbReference type="Gene3D" id="1.10.10.10">
    <property type="entry name" value="Winged helix-like DNA-binding domain superfamily/Winged helix DNA-binding domain"/>
    <property type="match status" value="1"/>
</dbReference>
<dbReference type="PRINTS" id="PR00039">
    <property type="entry name" value="HTHLYSR"/>
</dbReference>
<comment type="caution">
    <text evidence="6">The sequence shown here is derived from an EMBL/GenBank/DDBJ whole genome shotgun (WGS) entry which is preliminary data.</text>
</comment>